<feature type="domain" description="Glycoside hydrolase family 19 catalytic" evidence="4">
    <location>
        <begin position="201"/>
        <end position="307"/>
    </location>
</feature>
<dbReference type="OrthoDB" id="5985073at2759"/>
<evidence type="ECO:0000313" key="5">
    <source>
        <dbReference type="EMBL" id="PVV01832.1"/>
    </source>
</evidence>
<gene>
    <name evidence="5" type="ORF">BB560_003741</name>
</gene>
<keyword evidence="6" id="KW-1185">Reference proteome</keyword>
<evidence type="ECO:0000313" key="6">
    <source>
        <dbReference type="Proteomes" id="UP000245609"/>
    </source>
</evidence>
<proteinExistence type="predicted"/>
<dbReference type="Proteomes" id="UP000245609">
    <property type="component" value="Unassembled WGS sequence"/>
</dbReference>
<evidence type="ECO:0000259" key="4">
    <source>
        <dbReference type="Pfam" id="PF00182"/>
    </source>
</evidence>
<dbReference type="GO" id="GO:0004568">
    <property type="term" value="F:chitinase activity"/>
    <property type="evidence" value="ECO:0007669"/>
    <property type="project" value="InterPro"/>
</dbReference>
<comment type="caution">
    <text evidence="5">The sequence shown here is derived from an EMBL/GenBank/DDBJ whole genome shotgun (WGS) entry which is preliminary data.</text>
</comment>
<dbReference type="Gene3D" id="1.10.530.10">
    <property type="match status" value="1"/>
</dbReference>
<dbReference type="Pfam" id="PF00182">
    <property type="entry name" value="Glyco_hydro_19"/>
    <property type="match status" value="1"/>
</dbReference>
<dbReference type="AlphaFoldDB" id="A0A2T9ZB77"/>
<protein>
    <recommendedName>
        <fullName evidence="4">Glycoside hydrolase family 19 catalytic domain-containing protein</fullName>
    </recommendedName>
</protein>
<dbReference type="SUPFAM" id="SSF53955">
    <property type="entry name" value="Lysozyme-like"/>
    <property type="match status" value="1"/>
</dbReference>
<organism evidence="5 6">
    <name type="scientific">Smittium megazygosporum</name>
    <dbReference type="NCBI Taxonomy" id="133381"/>
    <lineage>
        <taxon>Eukaryota</taxon>
        <taxon>Fungi</taxon>
        <taxon>Fungi incertae sedis</taxon>
        <taxon>Zoopagomycota</taxon>
        <taxon>Kickxellomycotina</taxon>
        <taxon>Harpellomycetes</taxon>
        <taxon>Harpellales</taxon>
        <taxon>Legeriomycetaceae</taxon>
        <taxon>Smittium</taxon>
    </lineage>
</organism>
<sequence length="361" mass="39316">MIQGIKKVFVLGCVYVSLISVENQYTAHAAPRYREQGGQRDMEKFVNYYKPHNVNNGDVVYEKRQWITPYPKWKPSTAAPEAPEQQKPTKTSAQEPPKDTKMYTRKSLVRKPQSPTTKYNIPRPSKTRTPSGGSGGRPTGTPKPPQGGGGGSGSGESAGVGGIDCSKFSSAVTAAGYPQPSSDQCNSFLNGLTRVGGITSSTEAAMFLSQILWESDGLRAKSEYLCQTSLEQCKSAYGSSSDLPGKVYFGRGYIQLTWADNYISASQGLYGDDRLLKNPESVSSNEQTAWDVSFWYWSSRVRPTPGVTDQFQFGSSTKAINGALECSGGGSDKPRKRYEIYKKVLGVFNPSATPNESGCYN</sequence>
<dbReference type="GO" id="GO:0006032">
    <property type="term" value="P:chitin catabolic process"/>
    <property type="evidence" value="ECO:0007669"/>
    <property type="project" value="InterPro"/>
</dbReference>
<feature type="compositionally biased region" description="Gly residues" evidence="3">
    <location>
        <begin position="146"/>
        <end position="158"/>
    </location>
</feature>
<keyword evidence="2" id="KW-1015">Disulfide bond</keyword>
<dbReference type="CDD" id="cd00325">
    <property type="entry name" value="chitinase_GH19"/>
    <property type="match status" value="1"/>
</dbReference>
<evidence type="ECO:0000256" key="2">
    <source>
        <dbReference type="ARBA" id="ARBA00023157"/>
    </source>
</evidence>
<reference evidence="5 6" key="1">
    <citation type="journal article" date="2018" name="MBio">
        <title>Comparative Genomics Reveals the Core Gene Toolbox for the Fungus-Insect Symbiosis.</title>
        <authorList>
            <person name="Wang Y."/>
            <person name="Stata M."/>
            <person name="Wang W."/>
            <person name="Stajich J.E."/>
            <person name="White M.M."/>
            <person name="Moncalvo J.M."/>
        </authorList>
    </citation>
    <scope>NUCLEOTIDE SEQUENCE [LARGE SCALE GENOMIC DNA]</scope>
    <source>
        <strain evidence="5 6">SC-DP-2</strain>
    </source>
</reference>
<keyword evidence="1" id="KW-0611">Plant defense</keyword>
<feature type="region of interest" description="Disordered" evidence="3">
    <location>
        <begin position="72"/>
        <end position="158"/>
    </location>
</feature>
<dbReference type="GO" id="GO:0016998">
    <property type="term" value="P:cell wall macromolecule catabolic process"/>
    <property type="evidence" value="ECO:0007669"/>
    <property type="project" value="InterPro"/>
</dbReference>
<name>A0A2T9ZB77_9FUNG</name>
<dbReference type="PANTHER" id="PTHR22595">
    <property type="entry name" value="CHITINASE-RELATED"/>
    <property type="match status" value="1"/>
</dbReference>
<accession>A0A2T9ZB77</accession>
<evidence type="ECO:0000256" key="3">
    <source>
        <dbReference type="SAM" id="MobiDB-lite"/>
    </source>
</evidence>
<dbReference type="InterPro" id="IPR000726">
    <property type="entry name" value="Glyco_hydro_19_cat"/>
</dbReference>
<dbReference type="GO" id="GO:0006952">
    <property type="term" value="P:defense response"/>
    <property type="evidence" value="ECO:0007669"/>
    <property type="project" value="UniProtKB-KW"/>
</dbReference>
<dbReference type="EMBL" id="MBFS01000769">
    <property type="protein sequence ID" value="PVV01832.1"/>
    <property type="molecule type" value="Genomic_DNA"/>
</dbReference>
<dbReference type="InterPro" id="IPR023346">
    <property type="entry name" value="Lysozyme-like_dom_sf"/>
</dbReference>
<evidence type="ECO:0000256" key="1">
    <source>
        <dbReference type="ARBA" id="ARBA00022821"/>
    </source>
</evidence>
<dbReference type="PANTHER" id="PTHR22595:SF79">
    <property type="entry name" value="CHITINASE 12"/>
    <property type="match status" value="1"/>
</dbReference>